<name>A0A846WWS4_9ACTN</name>
<feature type="compositionally biased region" description="Basic residues" evidence="1">
    <location>
        <begin position="66"/>
        <end position="79"/>
    </location>
</feature>
<keyword evidence="4" id="KW-1185">Reference proteome</keyword>
<proteinExistence type="predicted"/>
<evidence type="ECO:0000313" key="3">
    <source>
        <dbReference type="EMBL" id="NKY17627.1"/>
    </source>
</evidence>
<dbReference type="EMBL" id="JAAXOQ010000004">
    <property type="protein sequence ID" value="NKY17627.1"/>
    <property type="molecule type" value="Genomic_DNA"/>
</dbReference>
<dbReference type="AlphaFoldDB" id="A0A846WWS4"/>
<reference evidence="3 4" key="1">
    <citation type="submission" date="2020-04" db="EMBL/GenBank/DDBJ databases">
        <title>MicrobeNet Type strains.</title>
        <authorList>
            <person name="Nicholson A.C."/>
        </authorList>
    </citation>
    <scope>NUCLEOTIDE SEQUENCE [LARGE SCALE GENOMIC DNA]</scope>
    <source>
        <strain evidence="3 4">DSM 44113</strain>
    </source>
</reference>
<feature type="domain" description="RES" evidence="2">
    <location>
        <begin position="115"/>
        <end position="270"/>
    </location>
</feature>
<sequence>MLRRSPLVLHGRRSRADPAVAAGRRQDPAGARAGGAGDPGREHAAHDRGCDDGTPGGDRAADARRVPRGGRRPRRRRRDGRGPRALVTPAKVPRVPPGPLSVHSSEVVEYAGPQWRIHRTAGRHLVAWNEARRYGPLTSMRFDPHPTDPCGPALHPSIGVHYSAVDITTAVAETFQRVRAVDLFAGGPVLTGWRPVRPLRLLDLAGTWALRQGAAQSLTAAPRSVCRAWAHAVHAELPELDGMWAPSTMTGAANIVLWHRAVDALPAAPAFTRPLDHPDVRRMLGPICAGIGYRLL</sequence>
<feature type="compositionally biased region" description="Basic and acidic residues" evidence="1">
    <location>
        <begin position="39"/>
        <end position="51"/>
    </location>
</feature>
<feature type="region of interest" description="Disordered" evidence="1">
    <location>
        <begin position="1"/>
        <end position="102"/>
    </location>
</feature>
<dbReference type="InterPro" id="IPR014914">
    <property type="entry name" value="RES_dom"/>
</dbReference>
<comment type="caution">
    <text evidence="3">The sequence shown here is derived from an EMBL/GenBank/DDBJ whole genome shotgun (WGS) entry which is preliminary data.</text>
</comment>
<dbReference type="Proteomes" id="UP000582646">
    <property type="component" value="Unassembled WGS sequence"/>
</dbReference>
<organism evidence="3 4">
    <name type="scientific">Tsukamurella spumae</name>
    <dbReference type="NCBI Taxonomy" id="44753"/>
    <lineage>
        <taxon>Bacteria</taxon>
        <taxon>Bacillati</taxon>
        <taxon>Actinomycetota</taxon>
        <taxon>Actinomycetes</taxon>
        <taxon>Mycobacteriales</taxon>
        <taxon>Tsukamurellaceae</taxon>
        <taxon>Tsukamurella</taxon>
    </lineage>
</organism>
<protein>
    <submittedName>
        <fullName evidence="3">RES family NAD+ phosphorylase</fullName>
    </submittedName>
</protein>
<accession>A0A846WWS4</accession>
<gene>
    <name evidence="3" type="ORF">HF999_04475</name>
</gene>
<evidence type="ECO:0000256" key="1">
    <source>
        <dbReference type="SAM" id="MobiDB-lite"/>
    </source>
</evidence>
<evidence type="ECO:0000259" key="2">
    <source>
        <dbReference type="Pfam" id="PF08808"/>
    </source>
</evidence>
<dbReference type="Pfam" id="PF08808">
    <property type="entry name" value="RES"/>
    <property type="match status" value="1"/>
</dbReference>
<evidence type="ECO:0000313" key="4">
    <source>
        <dbReference type="Proteomes" id="UP000582646"/>
    </source>
</evidence>